<dbReference type="SUPFAM" id="SSF103481">
    <property type="entry name" value="Multidrug resistance efflux transporter EmrE"/>
    <property type="match status" value="1"/>
</dbReference>
<name>A0A2A5QSC5_9EURY</name>
<dbReference type="AlphaFoldDB" id="A0A2A5QSC5"/>
<feature type="transmembrane region" description="Helical" evidence="1">
    <location>
        <begin position="108"/>
        <end position="128"/>
    </location>
</feature>
<keyword evidence="1" id="KW-0812">Transmembrane</keyword>
<sequence length="152" mass="15784">MHEVEQLRVNWRGRYRELRVVGAAGDGLLLVRVPVYENCNPRLADVYCHADRGRHAGLGATTVAALFGEWSVPSVTSRPVGFALAAGICLAGAVVGYFRALSTGPVSIVVPIFGMFLVGGALLGIVVLGEPVTAKKALGIAFGAAAVVLIAT</sequence>
<dbReference type="Proteomes" id="UP000219689">
    <property type="component" value="Unassembled WGS sequence"/>
</dbReference>
<evidence type="ECO:0000259" key="2">
    <source>
        <dbReference type="Pfam" id="PF00892"/>
    </source>
</evidence>
<organism evidence="3 4">
    <name type="scientific">Natrinema ejinorense</name>
    <dbReference type="NCBI Taxonomy" id="373386"/>
    <lineage>
        <taxon>Archaea</taxon>
        <taxon>Methanobacteriati</taxon>
        <taxon>Methanobacteriota</taxon>
        <taxon>Stenosarchaea group</taxon>
        <taxon>Halobacteria</taxon>
        <taxon>Halobacteriales</taxon>
        <taxon>Natrialbaceae</taxon>
        <taxon>Natrinema</taxon>
    </lineage>
</organism>
<keyword evidence="4" id="KW-1185">Reference proteome</keyword>
<dbReference type="EMBL" id="NXNI01000001">
    <property type="protein sequence ID" value="PCR89746.1"/>
    <property type="molecule type" value="Genomic_DNA"/>
</dbReference>
<protein>
    <recommendedName>
        <fullName evidence="2">EamA domain-containing protein</fullName>
    </recommendedName>
</protein>
<gene>
    <name evidence="3" type="ORF">CP557_03880</name>
</gene>
<dbReference type="InterPro" id="IPR000620">
    <property type="entry name" value="EamA_dom"/>
</dbReference>
<dbReference type="InterPro" id="IPR037185">
    <property type="entry name" value="EmrE-like"/>
</dbReference>
<dbReference type="Gene3D" id="1.10.3730.20">
    <property type="match status" value="1"/>
</dbReference>
<keyword evidence="1" id="KW-1133">Transmembrane helix</keyword>
<feature type="domain" description="EamA" evidence="2">
    <location>
        <begin position="65"/>
        <end position="151"/>
    </location>
</feature>
<comment type="caution">
    <text evidence="3">The sequence shown here is derived from an EMBL/GenBank/DDBJ whole genome shotgun (WGS) entry which is preliminary data.</text>
</comment>
<dbReference type="GO" id="GO:0016020">
    <property type="term" value="C:membrane"/>
    <property type="evidence" value="ECO:0007669"/>
    <property type="project" value="InterPro"/>
</dbReference>
<reference evidence="3 4" key="1">
    <citation type="submission" date="2017-09" db="EMBL/GenBank/DDBJ databases">
        <title>Genome sequences of Natrinema ejinorence JCM 13890T.</title>
        <authorList>
            <person name="Roh S.W."/>
            <person name="Kim Y.B."/>
            <person name="Kim J.Y."/>
        </authorList>
    </citation>
    <scope>NUCLEOTIDE SEQUENCE [LARGE SCALE GENOMIC DNA]</scope>
    <source>
        <strain evidence="3 4">JCM 13890</strain>
    </source>
</reference>
<evidence type="ECO:0000313" key="3">
    <source>
        <dbReference type="EMBL" id="PCR89746.1"/>
    </source>
</evidence>
<dbReference type="Pfam" id="PF00892">
    <property type="entry name" value="EamA"/>
    <property type="match status" value="1"/>
</dbReference>
<proteinExistence type="predicted"/>
<accession>A0A2A5QSC5</accession>
<keyword evidence="1" id="KW-0472">Membrane</keyword>
<evidence type="ECO:0000313" key="4">
    <source>
        <dbReference type="Proteomes" id="UP000219689"/>
    </source>
</evidence>
<evidence type="ECO:0000256" key="1">
    <source>
        <dbReference type="SAM" id="Phobius"/>
    </source>
</evidence>
<feature type="transmembrane region" description="Helical" evidence="1">
    <location>
        <begin position="80"/>
        <end position="101"/>
    </location>
</feature>